<proteinExistence type="predicted"/>
<protein>
    <submittedName>
        <fullName evidence="2">Uncharacterized protein</fullName>
    </submittedName>
</protein>
<accession>A0A1J8QWP0</accession>
<dbReference type="AlphaFoldDB" id="A0A1J8QWP0"/>
<evidence type="ECO:0000313" key="3">
    <source>
        <dbReference type="Proteomes" id="UP000183567"/>
    </source>
</evidence>
<keyword evidence="3" id="KW-1185">Reference proteome</keyword>
<comment type="caution">
    <text evidence="2">The sequence shown here is derived from an EMBL/GenBank/DDBJ whole genome shotgun (WGS) entry which is preliminary data.</text>
</comment>
<reference evidence="2 3" key="1">
    <citation type="submission" date="2016-03" db="EMBL/GenBank/DDBJ databases">
        <title>Comparative genomics of the ectomycorrhizal sister species Rhizopogon vinicolor and Rhizopogon vesiculosus (Basidiomycota: Boletales) reveals a divergence of the mating type B locus.</title>
        <authorList>
            <person name="Mujic A.B."/>
            <person name="Kuo A."/>
            <person name="Tritt A."/>
            <person name="Lipzen A."/>
            <person name="Chen C."/>
            <person name="Johnson J."/>
            <person name="Sharma A."/>
            <person name="Barry K."/>
            <person name="Grigoriev I.V."/>
            <person name="Spatafora J.W."/>
        </authorList>
    </citation>
    <scope>NUCLEOTIDE SEQUENCE [LARGE SCALE GENOMIC DNA]</scope>
    <source>
        <strain evidence="2 3">AM-OR11-056</strain>
    </source>
</reference>
<organism evidence="2 3">
    <name type="scientific">Rhizopogon vesiculosus</name>
    <dbReference type="NCBI Taxonomy" id="180088"/>
    <lineage>
        <taxon>Eukaryota</taxon>
        <taxon>Fungi</taxon>
        <taxon>Dikarya</taxon>
        <taxon>Basidiomycota</taxon>
        <taxon>Agaricomycotina</taxon>
        <taxon>Agaricomycetes</taxon>
        <taxon>Agaricomycetidae</taxon>
        <taxon>Boletales</taxon>
        <taxon>Suillineae</taxon>
        <taxon>Rhizopogonaceae</taxon>
        <taxon>Rhizopogon</taxon>
    </lineage>
</organism>
<evidence type="ECO:0000256" key="1">
    <source>
        <dbReference type="SAM" id="MobiDB-lite"/>
    </source>
</evidence>
<name>A0A1J8QWP0_9AGAM</name>
<evidence type="ECO:0000313" key="2">
    <source>
        <dbReference type="EMBL" id="OJA13922.1"/>
    </source>
</evidence>
<feature type="region of interest" description="Disordered" evidence="1">
    <location>
        <begin position="13"/>
        <end position="51"/>
    </location>
</feature>
<sequence>MATYTHFSYANIISQNNTPKKRHIRDPLHSEATSRPPAAHCKLLPLRPSSQ</sequence>
<dbReference type="EMBL" id="LVVM01003958">
    <property type="protein sequence ID" value="OJA13922.1"/>
    <property type="molecule type" value="Genomic_DNA"/>
</dbReference>
<dbReference type="Proteomes" id="UP000183567">
    <property type="component" value="Unassembled WGS sequence"/>
</dbReference>
<gene>
    <name evidence="2" type="ORF">AZE42_13354</name>
</gene>